<dbReference type="AlphaFoldDB" id="A0A330LJ23"/>
<dbReference type="InterPro" id="IPR012902">
    <property type="entry name" value="N_methyl_site"/>
</dbReference>
<keyword evidence="1" id="KW-1133">Transmembrane helix</keyword>
<evidence type="ECO:0000313" key="2">
    <source>
        <dbReference type="EMBL" id="SQD76984.1"/>
    </source>
</evidence>
<accession>A0A330LJ23</accession>
<proteinExistence type="predicted"/>
<dbReference type="Gene3D" id="3.30.700.10">
    <property type="entry name" value="Glycoprotein, Type 4 Pilin"/>
    <property type="match status" value="1"/>
</dbReference>
<evidence type="ECO:0000313" key="3">
    <source>
        <dbReference type="Proteomes" id="UP000250163"/>
    </source>
</evidence>
<sequence>MNTLQRGFTLIELVIVIIVLGVLSATALPRFLNLAGDADIAVVEGTGGALQSAVNLAHSKWVIMGSSTDLDLNNDVQLYGSGSEGLIDFNSAGWPAQSFAGNDKIITTDNRDDCISLWNTILNTGSNKIDKEIGYNDDFTVVYGYFNDPAEPDGVCLYKRTSNLDLYIRYDSNNGSVTTHFKE</sequence>
<evidence type="ECO:0000256" key="1">
    <source>
        <dbReference type="SAM" id="Phobius"/>
    </source>
</evidence>
<reference evidence="3" key="1">
    <citation type="submission" date="2018-05" db="EMBL/GenBank/DDBJ databases">
        <authorList>
            <person name="Cea G.-C."/>
            <person name="William W."/>
        </authorList>
    </citation>
    <scope>NUCLEOTIDE SEQUENCE [LARGE SCALE GENOMIC DNA]</scope>
    <source>
        <strain evidence="3">DB21MT 5</strain>
    </source>
</reference>
<dbReference type="SUPFAM" id="SSF54523">
    <property type="entry name" value="Pili subunits"/>
    <property type="match status" value="1"/>
</dbReference>
<dbReference type="EMBL" id="LS483250">
    <property type="protein sequence ID" value="SQD76984.1"/>
    <property type="molecule type" value="Genomic_DNA"/>
</dbReference>
<dbReference type="Pfam" id="PF07963">
    <property type="entry name" value="N_methyl"/>
    <property type="match status" value="1"/>
</dbReference>
<dbReference type="NCBIfam" id="TIGR02532">
    <property type="entry name" value="IV_pilin_GFxxxE"/>
    <property type="match status" value="1"/>
</dbReference>
<name>A0A330LJ23_9GAMM</name>
<dbReference type="RefSeq" id="WP_112712401.1">
    <property type="nucleotide sequence ID" value="NZ_LS483250.1"/>
</dbReference>
<feature type="transmembrane region" description="Helical" evidence="1">
    <location>
        <begin position="7"/>
        <end position="28"/>
    </location>
</feature>
<dbReference type="PROSITE" id="PS00409">
    <property type="entry name" value="PROKAR_NTER_METHYL"/>
    <property type="match status" value="1"/>
</dbReference>
<dbReference type="Proteomes" id="UP000250163">
    <property type="component" value="Chromosome MORIYA"/>
</dbReference>
<dbReference type="KEGG" id="mya:MORIYA_0506"/>
<dbReference type="OrthoDB" id="6386726at2"/>
<keyword evidence="3" id="KW-1185">Reference proteome</keyword>
<protein>
    <submittedName>
        <fullName evidence="2">Pilin</fullName>
    </submittedName>
</protein>
<keyword evidence="1" id="KW-0472">Membrane</keyword>
<dbReference type="InterPro" id="IPR045584">
    <property type="entry name" value="Pilin-like"/>
</dbReference>
<gene>
    <name evidence="2" type="ORF">MORIYA_0506</name>
</gene>
<keyword evidence="1" id="KW-0812">Transmembrane</keyword>
<organism evidence="2 3">
    <name type="scientific">Moritella yayanosii</name>
    <dbReference type="NCBI Taxonomy" id="69539"/>
    <lineage>
        <taxon>Bacteria</taxon>
        <taxon>Pseudomonadati</taxon>
        <taxon>Pseudomonadota</taxon>
        <taxon>Gammaproteobacteria</taxon>
        <taxon>Alteromonadales</taxon>
        <taxon>Moritellaceae</taxon>
        <taxon>Moritella</taxon>
    </lineage>
</organism>